<dbReference type="PANTHER" id="PTHR43510">
    <property type="entry name" value="AMINOTRANSFERASE FUNCTION, HYPOTHETICAL (EUROFUNG)"/>
    <property type="match status" value="1"/>
</dbReference>
<dbReference type="InterPro" id="IPR015424">
    <property type="entry name" value="PyrdxlP-dep_Trfase"/>
</dbReference>
<dbReference type="EMBL" id="JACIBV010000001">
    <property type="protein sequence ID" value="MBB3725024.1"/>
    <property type="molecule type" value="Genomic_DNA"/>
</dbReference>
<dbReference type="CDD" id="cd00609">
    <property type="entry name" value="AAT_like"/>
    <property type="match status" value="1"/>
</dbReference>
<dbReference type="AlphaFoldDB" id="A0A7W5UXV3"/>
<dbReference type="GeneID" id="95387484"/>
<accession>A0A7W5UXV3</accession>
<organism evidence="2 3">
    <name type="scientific">Nonomuraea dietziae</name>
    <dbReference type="NCBI Taxonomy" id="65515"/>
    <lineage>
        <taxon>Bacteria</taxon>
        <taxon>Bacillati</taxon>
        <taxon>Actinomycetota</taxon>
        <taxon>Actinomycetes</taxon>
        <taxon>Streptosporangiales</taxon>
        <taxon>Streptosporangiaceae</taxon>
        <taxon>Nonomuraea</taxon>
    </lineage>
</organism>
<dbReference type="Gene3D" id="3.40.640.10">
    <property type="entry name" value="Type I PLP-dependent aspartate aminotransferase-like (Major domain)"/>
    <property type="match status" value="1"/>
</dbReference>
<evidence type="ECO:0000259" key="1">
    <source>
        <dbReference type="Pfam" id="PF00155"/>
    </source>
</evidence>
<dbReference type="Gene3D" id="3.90.1150.10">
    <property type="entry name" value="Aspartate Aminotransferase, domain 1"/>
    <property type="match status" value="1"/>
</dbReference>
<dbReference type="RefSeq" id="WP_183643788.1">
    <property type="nucleotide sequence ID" value="NZ_JACIBV010000001.1"/>
</dbReference>
<gene>
    <name evidence="2" type="ORF">FHR33_000884</name>
</gene>
<dbReference type="InterPro" id="IPR015422">
    <property type="entry name" value="PyrdxlP-dep_Trfase_small"/>
</dbReference>
<evidence type="ECO:0000313" key="3">
    <source>
        <dbReference type="Proteomes" id="UP000579945"/>
    </source>
</evidence>
<evidence type="ECO:0000313" key="2">
    <source>
        <dbReference type="EMBL" id="MBB3725024.1"/>
    </source>
</evidence>
<sequence length="377" mass="41635">MTRLPDFRLETYFSRWEFTARHHLTASDAQTMTMSELLALADPGDLHAWETLSFGYTETFGDPALRQAIAETYAHVDADDVICFTGAQEALYLAMHVLLGPADHAVVVTPNYQSAETVPLSLCEVSGVALNPDDDWALDLERVVAALRPNTRVLSVNFPNNPTGTLVDAADFARLAQLCDERGIHLFSDEVYRGLELDPSRTLAQAAELSERALSLNVTSKSLGLPGLRLGWIACRDKEVRSRLERAKHYTTICNAAPSEVLARIAVKARDRILERNRAVIAANLPAFDAFFAEFGELFEWRAPEGGCVAYPRYLGTDGVERFCAELVEQAGVLLLPASIYRSELTPTPGDRFRIGVGRRDPGPALDAFAAWLRGRR</sequence>
<feature type="domain" description="Aminotransferase class I/classII large" evidence="1">
    <location>
        <begin position="54"/>
        <end position="357"/>
    </location>
</feature>
<comment type="caution">
    <text evidence="2">The sequence shown here is derived from an EMBL/GenBank/DDBJ whole genome shotgun (WGS) entry which is preliminary data.</text>
</comment>
<name>A0A7W5UXV3_9ACTN</name>
<proteinExistence type="predicted"/>
<keyword evidence="2" id="KW-0808">Transferase</keyword>
<dbReference type="Pfam" id="PF00155">
    <property type="entry name" value="Aminotran_1_2"/>
    <property type="match status" value="1"/>
</dbReference>
<dbReference type="SUPFAM" id="SSF53383">
    <property type="entry name" value="PLP-dependent transferases"/>
    <property type="match status" value="1"/>
</dbReference>
<dbReference type="InterPro" id="IPR015421">
    <property type="entry name" value="PyrdxlP-dep_Trfase_major"/>
</dbReference>
<protein>
    <submittedName>
        <fullName evidence="2">Aspartate/methionine/tyrosine aminotransferase</fullName>
    </submittedName>
</protein>
<dbReference type="PANTHER" id="PTHR43510:SF1">
    <property type="entry name" value="AMINOTRANSFERASE FUNCTION, HYPOTHETICAL (EUROFUNG)"/>
    <property type="match status" value="1"/>
</dbReference>
<dbReference type="InterPro" id="IPR004839">
    <property type="entry name" value="Aminotransferase_I/II_large"/>
</dbReference>
<keyword evidence="3" id="KW-1185">Reference proteome</keyword>
<dbReference type="GO" id="GO:0008483">
    <property type="term" value="F:transaminase activity"/>
    <property type="evidence" value="ECO:0007669"/>
    <property type="project" value="UniProtKB-KW"/>
</dbReference>
<keyword evidence="2" id="KW-0032">Aminotransferase</keyword>
<reference evidence="2 3" key="1">
    <citation type="submission" date="2020-08" db="EMBL/GenBank/DDBJ databases">
        <title>Sequencing the genomes of 1000 actinobacteria strains.</title>
        <authorList>
            <person name="Klenk H.-P."/>
        </authorList>
    </citation>
    <scope>NUCLEOTIDE SEQUENCE [LARGE SCALE GENOMIC DNA]</scope>
    <source>
        <strain evidence="2 3">DSM 44320</strain>
    </source>
</reference>
<dbReference type="Proteomes" id="UP000579945">
    <property type="component" value="Unassembled WGS sequence"/>
</dbReference>
<dbReference type="GO" id="GO:0030170">
    <property type="term" value="F:pyridoxal phosphate binding"/>
    <property type="evidence" value="ECO:0007669"/>
    <property type="project" value="InterPro"/>
</dbReference>